<evidence type="ECO:0000313" key="2">
    <source>
        <dbReference type="EMBL" id="BCS90073.1"/>
    </source>
</evidence>
<gene>
    <name evidence="2" type="ORF">PSDVSF_33150</name>
</gene>
<dbReference type="RefSeq" id="WP_229592014.1">
    <property type="nucleotide sequence ID" value="NZ_AP024485.1"/>
</dbReference>
<dbReference type="InterPro" id="IPR036514">
    <property type="entry name" value="SGNH_hydro_sf"/>
</dbReference>
<accession>A0ABN6EZ56</accession>
<feature type="domain" description="SGNH hydrolase-type esterase" evidence="1">
    <location>
        <begin position="6"/>
        <end position="173"/>
    </location>
</feature>
<keyword evidence="3" id="KW-1185">Reference proteome</keyword>
<dbReference type="Pfam" id="PF13472">
    <property type="entry name" value="Lipase_GDSL_2"/>
    <property type="match status" value="1"/>
</dbReference>
<reference evidence="2" key="1">
    <citation type="journal article" date="2022" name="Arch. Microbiol.">
        <title>Pseudodesulfovibrio sediminis sp. nov., a mesophilic and neutrophilic sulfate-reducing bacterium isolated from sediment of a brackish lake.</title>
        <authorList>
            <person name="Takahashi A."/>
            <person name="Kojima H."/>
            <person name="Watanabe M."/>
            <person name="Fukui M."/>
        </authorList>
    </citation>
    <scope>NUCLEOTIDE SEQUENCE</scope>
    <source>
        <strain evidence="2">SF6</strain>
    </source>
</reference>
<dbReference type="SUPFAM" id="SSF52266">
    <property type="entry name" value="SGNH hydrolase"/>
    <property type="match status" value="1"/>
</dbReference>
<evidence type="ECO:0000313" key="3">
    <source>
        <dbReference type="Proteomes" id="UP001053296"/>
    </source>
</evidence>
<protein>
    <recommendedName>
        <fullName evidence="1">SGNH hydrolase-type esterase domain-containing protein</fullName>
    </recommendedName>
</protein>
<dbReference type="EMBL" id="AP024485">
    <property type="protein sequence ID" value="BCS90073.1"/>
    <property type="molecule type" value="Genomic_DNA"/>
</dbReference>
<dbReference type="InterPro" id="IPR013830">
    <property type="entry name" value="SGNH_hydro"/>
</dbReference>
<proteinExistence type="predicted"/>
<evidence type="ECO:0000259" key="1">
    <source>
        <dbReference type="Pfam" id="PF13472"/>
    </source>
</evidence>
<name>A0ABN6EZ56_9BACT</name>
<sequence>MIICYFGDSLTLGYGDPAGLGWAGRISGTLSTLGVDVTSYNLGIRKNTSTALLDRFEAEASRRKIEDTGFKFVFSFGVADVVHAQTTENSVAAAKAILTKAQGMGDVLMIGPSPTTNEEKNGMINTLSNALAELCTDLAVPFVPVFDAMLHSPTYQRALADNDGTHPAAMGYADLARHIMQSEPARDFFGLE</sequence>
<dbReference type="Proteomes" id="UP001053296">
    <property type="component" value="Chromosome"/>
</dbReference>
<organism evidence="2 3">
    <name type="scientific">Pseudodesulfovibrio sediminis</name>
    <dbReference type="NCBI Taxonomy" id="2810563"/>
    <lineage>
        <taxon>Bacteria</taxon>
        <taxon>Pseudomonadati</taxon>
        <taxon>Thermodesulfobacteriota</taxon>
        <taxon>Desulfovibrionia</taxon>
        <taxon>Desulfovibrionales</taxon>
        <taxon>Desulfovibrionaceae</taxon>
    </lineage>
</organism>
<dbReference type="Gene3D" id="3.40.50.1110">
    <property type="entry name" value="SGNH hydrolase"/>
    <property type="match status" value="1"/>
</dbReference>